<comment type="catalytic activity">
    <reaction evidence="16">
        <text>an N,N'-diacetylchitobiosyl-diphospho-di-trans,poly-cis-dolichol + GDP-alpha-D-mannose = a beta-D-Man-(1-&gt;4)-beta-D-GlcNAc-(1-&gt;4)-alpha-D-GlcNAc-diphospho-di-trans,poly-cis-dolichol + GDP + H(+)</text>
        <dbReference type="Rhea" id="RHEA:13865"/>
        <dbReference type="Rhea" id="RHEA-COMP:19510"/>
        <dbReference type="Rhea" id="RHEA-COMP:19511"/>
        <dbReference type="ChEBI" id="CHEBI:15378"/>
        <dbReference type="ChEBI" id="CHEBI:57269"/>
        <dbReference type="ChEBI" id="CHEBI:57527"/>
        <dbReference type="ChEBI" id="CHEBI:58189"/>
        <dbReference type="ChEBI" id="CHEBI:58472"/>
        <dbReference type="EC" id="2.4.1.142"/>
    </reaction>
    <physiologicalReaction direction="left-to-right" evidence="16">
        <dbReference type="Rhea" id="RHEA:13866"/>
    </physiologicalReaction>
</comment>
<gene>
    <name evidence="21" type="ORF">HERILL_LOCUS15633</name>
</gene>
<dbReference type="EMBL" id="LR899014">
    <property type="protein sequence ID" value="CAD7093348.1"/>
    <property type="molecule type" value="Genomic_DNA"/>
</dbReference>
<dbReference type="CDD" id="cd03816">
    <property type="entry name" value="GT33_ALG1-like"/>
    <property type="match status" value="1"/>
</dbReference>
<dbReference type="FunCoup" id="A0A7R8Z2Y3">
    <property type="interactions" value="2319"/>
</dbReference>
<dbReference type="EC" id="2.4.1.142" evidence="3"/>
<dbReference type="Gene3D" id="3.40.50.2000">
    <property type="entry name" value="Glycogen Phosphorylase B"/>
    <property type="match status" value="1"/>
</dbReference>
<keyword evidence="6" id="KW-0328">Glycosyltransferase</keyword>
<dbReference type="InParanoid" id="A0A7R8Z2Y3"/>
<evidence type="ECO:0000313" key="21">
    <source>
        <dbReference type="EMBL" id="CAD7093348.1"/>
    </source>
</evidence>
<dbReference type="PANTHER" id="PTHR13036:SF0">
    <property type="entry name" value="CHITOBIOSYLDIPHOSPHODOLICHOL BETA-MANNOSYLTRANSFERASE"/>
    <property type="match status" value="1"/>
</dbReference>
<keyword evidence="22" id="KW-1185">Reference proteome</keyword>
<comment type="function">
    <text evidence="17">Mannosyltransferase that operates in the biosynthetic pathway of dolichol-linked oligosaccharides, the glycan precursors employed in protein asparagine (N)-glycosylation. The assembly of dolichol-linked oligosaccharides begins on the cytosolic side of the endoplasmic reticulum membrane and finishes in its lumen. The sequential addition of sugars to dolichol pyrophosphate produces dolichol-linked oligosaccharides containing fourteen sugars, including two GlcNAcs, nine mannoses and three glucoses. Once assembled, the oligosaccharide is transferred from the lipid to nascent proteins by oligosaccharyltransferases. Catalyzes, on the cytoplasmic face of the endoplasmic reticulum, the addition of the first mannose residues to the dolichol-linked oligosaccharide chain, to produce Man1GlcNAc(2)-PP-dolichol core oligosaccharide. Man1GlcNAc(2)-PP-dolichol is a substrate for ALG2, the following enzyme in the biosynthetic pathway.</text>
</comment>
<evidence type="ECO:0000256" key="11">
    <source>
        <dbReference type="ARBA" id="ARBA00022989"/>
    </source>
</evidence>
<dbReference type="InterPro" id="IPR001296">
    <property type="entry name" value="Glyco_trans_1"/>
</dbReference>
<comment type="similarity">
    <text evidence="18">Belongs to the glycosyltransferase group 1 family. Glycosyltransferase 33 subfamily.</text>
</comment>
<organism evidence="21 22">
    <name type="scientific">Hermetia illucens</name>
    <name type="common">Black soldier fly</name>
    <dbReference type="NCBI Taxonomy" id="343691"/>
    <lineage>
        <taxon>Eukaryota</taxon>
        <taxon>Metazoa</taxon>
        <taxon>Ecdysozoa</taxon>
        <taxon>Arthropoda</taxon>
        <taxon>Hexapoda</taxon>
        <taxon>Insecta</taxon>
        <taxon>Pterygota</taxon>
        <taxon>Neoptera</taxon>
        <taxon>Endopterygota</taxon>
        <taxon>Diptera</taxon>
        <taxon>Brachycera</taxon>
        <taxon>Stratiomyomorpha</taxon>
        <taxon>Stratiomyidae</taxon>
        <taxon>Hermetiinae</taxon>
        <taxon>Hermetia</taxon>
    </lineage>
</organism>
<keyword evidence="11" id="KW-1133">Transmembrane helix</keyword>
<evidence type="ECO:0000256" key="3">
    <source>
        <dbReference type="ARBA" id="ARBA00012611"/>
    </source>
</evidence>
<dbReference type="Pfam" id="PF00534">
    <property type="entry name" value="Glycos_transf_1"/>
    <property type="match status" value="1"/>
</dbReference>
<comment type="pathway">
    <text evidence="2">Protein modification; protein glycosylation.</text>
</comment>
<evidence type="ECO:0000256" key="10">
    <source>
        <dbReference type="ARBA" id="ARBA00022968"/>
    </source>
</evidence>
<evidence type="ECO:0000313" key="22">
    <source>
        <dbReference type="Proteomes" id="UP000594454"/>
    </source>
</evidence>
<sequence>MVPSSESKRACIVVLGDIGRSPRMQYHAQSLIEEDYNVDIVGYVETQPLNTIVMAPKATIHEIFHCPEMNLPPALKYLFKTIWQTFTLLLVLWAIKRPNFMIVQNPPGVPTLAICYLYCLLLRSKLAIDWHNYTYTILALTARRTSLVVRLAYWIEGFCGRRGDAHFCVTKAMRDDLKSKWGIEAIVLYDRPPLHFQPISLEKKHELFMKLSQDHAQFLPKDCGDFKESGVLESTRLTQKLSNGKVIYKSERPAILVSSTSWTPDEDFSILLEALQDYEAEATKANSKLPNLLCVITGKGPLKKYYVQKIGKQNWKKVSVVTPWLEAEDYPLLLASAELGVCLHYSSSGLDLPMKVVDMFGCGLPVCAINFQCLGELVQHEKNGFIFENSKQLSFYIKSWFDGFPNINERTAEMKQEFEQNLKVFQSLRWRENWKLHALPTLRKFND</sequence>
<accession>A0A7R8Z2Y3</accession>
<dbReference type="OMA" id="CKLIIDW"/>
<comment type="subcellular location">
    <subcellularLocation>
        <location evidence="1">Endoplasmic reticulum membrane</location>
        <topology evidence="1">Single-pass membrane protein</topology>
    </subcellularLocation>
</comment>
<proteinExistence type="inferred from homology"/>
<evidence type="ECO:0000256" key="17">
    <source>
        <dbReference type="ARBA" id="ARBA00056362"/>
    </source>
</evidence>
<dbReference type="PANTHER" id="PTHR13036">
    <property type="entry name" value="BETA1,4 MANNOSYLTRANSFERASE"/>
    <property type="match status" value="1"/>
</dbReference>
<dbReference type="SUPFAM" id="SSF53756">
    <property type="entry name" value="UDP-Glycosyltransferase/glycogen phosphorylase"/>
    <property type="match status" value="1"/>
</dbReference>
<evidence type="ECO:0000256" key="1">
    <source>
        <dbReference type="ARBA" id="ARBA00004389"/>
    </source>
</evidence>
<evidence type="ECO:0000256" key="19">
    <source>
        <dbReference type="ARBA" id="ARBA00082785"/>
    </source>
</evidence>
<dbReference type="GO" id="GO:0004578">
    <property type="term" value="F:chitobiosyldiphosphodolichol beta-mannosyltransferase activity"/>
    <property type="evidence" value="ECO:0007669"/>
    <property type="project" value="UniProtKB-EC"/>
</dbReference>
<evidence type="ECO:0000256" key="18">
    <source>
        <dbReference type="ARBA" id="ARBA00061237"/>
    </source>
</evidence>
<evidence type="ECO:0000256" key="8">
    <source>
        <dbReference type="ARBA" id="ARBA00022692"/>
    </source>
</evidence>
<evidence type="ECO:0000256" key="12">
    <source>
        <dbReference type="ARBA" id="ARBA00023136"/>
    </source>
</evidence>
<feature type="domain" description="Glycosyl transferase family 1" evidence="20">
    <location>
        <begin position="249"/>
        <end position="402"/>
    </location>
</feature>
<evidence type="ECO:0000256" key="15">
    <source>
        <dbReference type="ARBA" id="ARBA00033088"/>
    </source>
</evidence>
<evidence type="ECO:0000256" key="14">
    <source>
        <dbReference type="ARBA" id="ARBA00031566"/>
    </source>
</evidence>
<evidence type="ECO:0000256" key="6">
    <source>
        <dbReference type="ARBA" id="ARBA00022676"/>
    </source>
</evidence>
<protein>
    <recommendedName>
        <fullName evidence="4">Chitobiosyldiphosphodolichol beta-mannosyltransferase</fullName>
        <ecNumber evidence="3">2.4.1.142</ecNumber>
    </recommendedName>
    <alternativeName>
        <fullName evidence="19">Asparagine-linked glycosylation protein 1 homolog</fullName>
    </alternativeName>
    <alternativeName>
        <fullName evidence="14">Beta-1,4-mannosyltransferase</fullName>
    </alternativeName>
    <alternativeName>
        <fullName evidence="15">GDP-Man:GlcNAc2-PP-dolichol mannosyltransferase</fullName>
    </alternativeName>
    <alternativeName>
        <fullName evidence="13">GDP-mannose-dolichol diphosphochitobiose mannosyltransferase</fullName>
    </alternativeName>
</protein>
<dbReference type="OrthoDB" id="614844at2759"/>
<name>A0A7R8Z2Y3_HERIL</name>
<dbReference type="Proteomes" id="UP000594454">
    <property type="component" value="Chromosome 6"/>
</dbReference>
<keyword evidence="8" id="KW-0812">Transmembrane</keyword>
<keyword evidence="9" id="KW-0256">Endoplasmic reticulum</keyword>
<dbReference type="FunFam" id="3.40.50.2000:FF:000109">
    <property type="entry name" value="Chitobiosyldiphosphodolichol beta-mannosyltransferase"/>
    <property type="match status" value="1"/>
</dbReference>
<evidence type="ECO:0000259" key="20">
    <source>
        <dbReference type="Pfam" id="PF00534"/>
    </source>
</evidence>
<dbReference type="InterPro" id="IPR026051">
    <property type="entry name" value="ALG1-like"/>
</dbReference>
<evidence type="ECO:0000256" key="5">
    <source>
        <dbReference type="ARBA" id="ARBA00022553"/>
    </source>
</evidence>
<keyword evidence="10" id="KW-0735">Signal-anchor</keyword>
<dbReference type="GO" id="GO:0005789">
    <property type="term" value="C:endoplasmic reticulum membrane"/>
    <property type="evidence" value="ECO:0007669"/>
    <property type="project" value="UniProtKB-SubCell"/>
</dbReference>
<evidence type="ECO:0000256" key="9">
    <source>
        <dbReference type="ARBA" id="ARBA00022824"/>
    </source>
</evidence>
<evidence type="ECO:0000256" key="7">
    <source>
        <dbReference type="ARBA" id="ARBA00022679"/>
    </source>
</evidence>
<evidence type="ECO:0000256" key="4">
    <source>
        <dbReference type="ARBA" id="ARBA00015841"/>
    </source>
</evidence>
<evidence type="ECO:0000256" key="2">
    <source>
        <dbReference type="ARBA" id="ARBA00004922"/>
    </source>
</evidence>
<evidence type="ECO:0000256" key="13">
    <source>
        <dbReference type="ARBA" id="ARBA00031434"/>
    </source>
</evidence>
<keyword evidence="5" id="KW-0597">Phosphoprotein</keyword>
<keyword evidence="7" id="KW-0808">Transferase</keyword>
<reference evidence="21 22" key="1">
    <citation type="submission" date="2020-11" db="EMBL/GenBank/DDBJ databases">
        <authorList>
            <person name="Wallbank WR R."/>
            <person name="Pardo Diaz C."/>
            <person name="Kozak K."/>
            <person name="Martin S."/>
            <person name="Jiggins C."/>
            <person name="Moest M."/>
            <person name="Warren A I."/>
            <person name="Generalovic N T."/>
            <person name="Byers J.R.P. K."/>
            <person name="Montejo-Kovacevich G."/>
            <person name="Yen C E."/>
        </authorList>
    </citation>
    <scope>NUCLEOTIDE SEQUENCE [LARGE SCALE GENOMIC DNA]</scope>
</reference>
<keyword evidence="12" id="KW-0472">Membrane</keyword>
<evidence type="ECO:0000256" key="16">
    <source>
        <dbReference type="ARBA" id="ARBA00045071"/>
    </source>
</evidence>
<dbReference type="AlphaFoldDB" id="A0A7R8Z2Y3"/>
<dbReference type="FunFam" id="3.40.50.2000:FF:000096">
    <property type="entry name" value="ALG1, chitobiosyldiphosphodolichol beta-mannosyltransferase"/>
    <property type="match status" value="1"/>
</dbReference>